<evidence type="ECO:0000256" key="1">
    <source>
        <dbReference type="SAM" id="MobiDB-lite"/>
    </source>
</evidence>
<dbReference type="Proteomes" id="UP000001357">
    <property type="component" value="Unassembled WGS sequence"/>
</dbReference>
<dbReference type="RefSeq" id="XP_001747297.1">
    <property type="nucleotide sequence ID" value="XM_001747245.1"/>
</dbReference>
<dbReference type="KEGG" id="mbr:MONBRDRAFT_26883"/>
<keyword evidence="3" id="KW-1185">Reference proteome</keyword>
<evidence type="ECO:0000313" key="3">
    <source>
        <dbReference type="Proteomes" id="UP000001357"/>
    </source>
</evidence>
<gene>
    <name evidence="2" type="ORF">MONBRDRAFT_26883</name>
</gene>
<evidence type="ECO:0000313" key="2">
    <source>
        <dbReference type="EMBL" id="EDQ87764.1"/>
    </source>
</evidence>
<proteinExistence type="predicted"/>
<feature type="region of interest" description="Disordered" evidence="1">
    <location>
        <begin position="1"/>
        <end position="71"/>
    </location>
</feature>
<reference evidence="2 3" key="1">
    <citation type="journal article" date="2008" name="Nature">
        <title>The genome of the choanoflagellate Monosiga brevicollis and the origin of metazoans.</title>
        <authorList>
            <consortium name="JGI Sequencing"/>
            <person name="King N."/>
            <person name="Westbrook M.J."/>
            <person name="Young S.L."/>
            <person name="Kuo A."/>
            <person name="Abedin M."/>
            <person name="Chapman J."/>
            <person name="Fairclough S."/>
            <person name="Hellsten U."/>
            <person name="Isogai Y."/>
            <person name="Letunic I."/>
            <person name="Marr M."/>
            <person name="Pincus D."/>
            <person name="Putnam N."/>
            <person name="Rokas A."/>
            <person name="Wright K.J."/>
            <person name="Zuzow R."/>
            <person name="Dirks W."/>
            <person name="Good M."/>
            <person name="Goodstein D."/>
            <person name="Lemons D."/>
            <person name="Li W."/>
            <person name="Lyons J.B."/>
            <person name="Morris A."/>
            <person name="Nichols S."/>
            <person name="Richter D.J."/>
            <person name="Salamov A."/>
            <person name="Bork P."/>
            <person name="Lim W.A."/>
            <person name="Manning G."/>
            <person name="Miller W.T."/>
            <person name="McGinnis W."/>
            <person name="Shapiro H."/>
            <person name="Tjian R."/>
            <person name="Grigoriev I.V."/>
            <person name="Rokhsar D."/>
        </authorList>
    </citation>
    <scope>NUCLEOTIDE SEQUENCE [LARGE SCALE GENOMIC DNA]</scope>
    <source>
        <strain evidence="3">MX1 / ATCC 50154</strain>
    </source>
</reference>
<organism evidence="2 3">
    <name type="scientific">Monosiga brevicollis</name>
    <name type="common">Choanoflagellate</name>
    <dbReference type="NCBI Taxonomy" id="81824"/>
    <lineage>
        <taxon>Eukaryota</taxon>
        <taxon>Choanoflagellata</taxon>
        <taxon>Craspedida</taxon>
        <taxon>Salpingoecidae</taxon>
        <taxon>Monosiga</taxon>
    </lineage>
</organism>
<feature type="compositionally biased region" description="Polar residues" evidence="1">
    <location>
        <begin position="35"/>
        <end position="46"/>
    </location>
</feature>
<accession>A9V3T6</accession>
<protein>
    <submittedName>
        <fullName evidence="2">Uncharacterized protein</fullName>
    </submittedName>
</protein>
<dbReference type="GeneID" id="5892641"/>
<dbReference type="EMBL" id="CH991557">
    <property type="protein sequence ID" value="EDQ87764.1"/>
    <property type="molecule type" value="Genomic_DNA"/>
</dbReference>
<sequence>MVPPQSPSSPRSRAGTPTWEELQEECALASAVAASMQSSGLIQPSSIEHAPSAESEHQRAALETSSGRSTPDLADLLREAELEDRLRAAADVHVDLEGRPKPLPAVPDTRPRLSADELEHGGARADGAGFVVESTAARFWALDEALLNVLQHHVERVQASDAVSAAPVEQNPTAPEVPRSTQHKAILLQLGDALDMGIIPDGQVQLAASDIGNTLLRPGDMPSSFTLHNPLLRLGAKNMFAVPKPEPACSGRAENIHALINVNCTICSAHWYLFENSKGATTYAQRAWRYLSENALPFIGGCRDAHTHTQLLREPTIMHIASLARPSWQS</sequence>
<dbReference type="InParanoid" id="A9V3T6"/>
<dbReference type="AlphaFoldDB" id="A9V3T6"/>
<name>A9V3T6_MONBE</name>